<evidence type="ECO:0000256" key="1">
    <source>
        <dbReference type="ARBA" id="ARBA00006347"/>
    </source>
</evidence>
<dbReference type="GO" id="GO:0005783">
    <property type="term" value="C:endoplasmic reticulum"/>
    <property type="evidence" value="ECO:0007669"/>
    <property type="project" value="TreeGrafter"/>
</dbReference>
<dbReference type="SUPFAM" id="SSF52833">
    <property type="entry name" value="Thioredoxin-like"/>
    <property type="match status" value="1"/>
</dbReference>
<dbReference type="GO" id="GO:0003756">
    <property type="term" value="F:protein disulfide isomerase activity"/>
    <property type="evidence" value="ECO:0007669"/>
    <property type="project" value="TreeGrafter"/>
</dbReference>
<dbReference type="PROSITE" id="PS51352">
    <property type="entry name" value="THIOREDOXIN_2"/>
    <property type="match status" value="1"/>
</dbReference>
<dbReference type="EMBL" id="MN739955">
    <property type="protein sequence ID" value="QHT79833.1"/>
    <property type="molecule type" value="Genomic_DNA"/>
</dbReference>
<dbReference type="PANTHER" id="PTHR45672">
    <property type="entry name" value="PROTEIN DISULFIDE-ISOMERASE C17H9.14C-RELATED"/>
    <property type="match status" value="1"/>
</dbReference>
<evidence type="ECO:0000256" key="3">
    <source>
        <dbReference type="SAM" id="Phobius"/>
    </source>
</evidence>
<keyword evidence="3" id="KW-0812">Transmembrane</keyword>
<feature type="domain" description="Thioredoxin" evidence="4">
    <location>
        <begin position="20"/>
        <end position="159"/>
    </location>
</feature>
<keyword evidence="3" id="KW-1133">Transmembrane helix</keyword>
<evidence type="ECO:0000313" key="5">
    <source>
        <dbReference type="EMBL" id="QHT79833.1"/>
    </source>
</evidence>
<comment type="similarity">
    <text evidence="1">Belongs to the protein disulfide isomerase family.</text>
</comment>
<dbReference type="CDD" id="cd02961">
    <property type="entry name" value="PDI_a_family"/>
    <property type="match status" value="1"/>
</dbReference>
<reference evidence="5" key="1">
    <citation type="journal article" date="2020" name="Nature">
        <title>Giant virus diversity and host interactions through global metagenomics.</title>
        <authorList>
            <person name="Schulz F."/>
            <person name="Roux S."/>
            <person name="Paez-Espino D."/>
            <person name="Jungbluth S."/>
            <person name="Walsh D.A."/>
            <person name="Denef V.J."/>
            <person name="McMahon K.D."/>
            <person name="Konstantinidis K.T."/>
            <person name="Eloe-Fadrosh E.A."/>
            <person name="Kyrpides N.C."/>
            <person name="Woyke T."/>
        </authorList>
    </citation>
    <scope>NUCLEOTIDE SEQUENCE</scope>
    <source>
        <strain evidence="5">GVMAG-M-3300023184-105</strain>
    </source>
</reference>
<dbReference type="Gene3D" id="3.40.30.10">
    <property type="entry name" value="Glutaredoxin"/>
    <property type="match status" value="1"/>
</dbReference>
<organism evidence="5">
    <name type="scientific">viral metagenome</name>
    <dbReference type="NCBI Taxonomy" id="1070528"/>
    <lineage>
        <taxon>unclassified sequences</taxon>
        <taxon>metagenomes</taxon>
        <taxon>organismal metagenomes</taxon>
    </lineage>
</organism>
<sequence>MSGIISLLYNRFISKYSRIILAVLLIILFSYIGYNGYQKYYKNVAEVSQFSDVANTNTRKKDAQVLFFFADWCPHCRKAKPEWEQFKEEYDGKVVNEYAISCQQIDCTNDKDQQTATLIKQYKIESYPTIIMLVGENKIDYDAKVTKDGLEQLVLSGTGK</sequence>
<dbReference type="Pfam" id="PF00085">
    <property type="entry name" value="Thioredoxin"/>
    <property type="match status" value="1"/>
</dbReference>
<keyword evidence="2" id="KW-0732">Signal</keyword>
<accession>A0A6C0HII9</accession>
<feature type="transmembrane region" description="Helical" evidence="3">
    <location>
        <begin position="16"/>
        <end position="34"/>
    </location>
</feature>
<dbReference type="InterPro" id="IPR013766">
    <property type="entry name" value="Thioredoxin_domain"/>
</dbReference>
<dbReference type="AlphaFoldDB" id="A0A6C0HII9"/>
<keyword evidence="3" id="KW-0472">Membrane</keyword>
<dbReference type="GO" id="GO:0006457">
    <property type="term" value="P:protein folding"/>
    <property type="evidence" value="ECO:0007669"/>
    <property type="project" value="TreeGrafter"/>
</dbReference>
<dbReference type="InterPro" id="IPR051063">
    <property type="entry name" value="PDI"/>
</dbReference>
<name>A0A6C0HII9_9ZZZZ</name>
<proteinExistence type="inferred from homology"/>
<evidence type="ECO:0000259" key="4">
    <source>
        <dbReference type="PROSITE" id="PS51352"/>
    </source>
</evidence>
<evidence type="ECO:0000256" key="2">
    <source>
        <dbReference type="ARBA" id="ARBA00022729"/>
    </source>
</evidence>
<protein>
    <recommendedName>
        <fullName evidence="4">Thioredoxin domain-containing protein</fullName>
    </recommendedName>
</protein>
<dbReference type="PANTHER" id="PTHR45672:SF3">
    <property type="entry name" value="THIOREDOXIN DOMAIN-CONTAINING PROTEIN 5"/>
    <property type="match status" value="1"/>
</dbReference>
<dbReference type="InterPro" id="IPR036249">
    <property type="entry name" value="Thioredoxin-like_sf"/>
</dbReference>